<accession>A0A8S2TJN5</accession>
<protein>
    <submittedName>
        <fullName evidence="1">Uncharacterized protein</fullName>
    </submittedName>
</protein>
<evidence type="ECO:0000313" key="2">
    <source>
        <dbReference type="Proteomes" id="UP000676336"/>
    </source>
</evidence>
<name>A0A8S2TJN5_9BILA</name>
<feature type="non-terminal residue" evidence="1">
    <location>
        <position position="33"/>
    </location>
</feature>
<organism evidence="1 2">
    <name type="scientific">Rotaria magnacalcarata</name>
    <dbReference type="NCBI Taxonomy" id="392030"/>
    <lineage>
        <taxon>Eukaryota</taxon>
        <taxon>Metazoa</taxon>
        <taxon>Spiralia</taxon>
        <taxon>Gnathifera</taxon>
        <taxon>Rotifera</taxon>
        <taxon>Eurotatoria</taxon>
        <taxon>Bdelloidea</taxon>
        <taxon>Philodinida</taxon>
        <taxon>Philodinidae</taxon>
        <taxon>Rotaria</taxon>
    </lineage>
</organism>
<proteinExistence type="predicted"/>
<dbReference type="Proteomes" id="UP000676336">
    <property type="component" value="Unassembled WGS sequence"/>
</dbReference>
<reference evidence="1" key="1">
    <citation type="submission" date="2021-02" db="EMBL/GenBank/DDBJ databases">
        <authorList>
            <person name="Nowell W R."/>
        </authorList>
    </citation>
    <scope>NUCLEOTIDE SEQUENCE</scope>
</reference>
<sequence>MRYHQNTNGGILYGPPVNFTLEIVMSFNEGDFP</sequence>
<comment type="caution">
    <text evidence="1">The sequence shown here is derived from an EMBL/GenBank/DDBJ whole genome shotgun (WGS) entry which is preliminary data.</text>
</comment>
<evidence type="ECO:0000313" key="1">
    <source>
        <dbReference type="EMBL" id="CAF4265758.1"/>
    </source>
</evidence>
<dbReference type="EMBL" id="CAJOBI010029666">
    <property type="protein sequence ID" value="CAF4265758.1"/>
    <property type="molecule type" value="Genomic_DNA"/>
</dbReference>
<gene>
    <name evidence="1" type="ORF">SMN809_LOCUS24610</name>
</gene>
<dbReference type="AlphaFoldDB" id="A0A8S2TJN5"/>